<dbReference type="CTD" id="3896745"/>
<name>A0A0K3AX60_CAEEL</name>
<dbReference type="WormBase" id="F48E8.8b">
    <property type="protein sequence ID" value="CE50525"/>
    <property type="gene ID" value="WBGene00044410"/>
</dbReference>
<dbReference type="eggNOG" id="ENOG502SZ3A">
    <property type="taxonomic scope" value="Eukaryota"/>
</dbReference>
<evidence type="ECO:0000256" key="1">
    <source>
        <dbReference type="SAM" id="Coils"/>
    </source>
</evidence>
<sequence length="210" mass="24590">MVSWFSKISNRRTKEKRTSKALIKYAKNSTMGDGANVFNTFSFNKWADGKREEEIDKESRRRRAEQIKRLKERLRKERALREAQGDGDLDLDALIEALQRGEVINIPQQTDVIVTEPIEETSKRKRGVPDNLSDDYIFNEINLYANRSIGLNNIAEPVDIAPVPLQKLDPLSFRYNRRNQNNEMIANEEQIVQHRPNNFKFNRMIQDIQK</sequence>
<reference evidence="2 3" key="1">
    <citation type="journal article" date="1998" name="Science">
        <title>Genome sequence of the nematode C. elegans: a platform for investigating biology.</title>
        <authorList>
            <consortium name="The C. elegans sequencing consortium"/>
            <person name="Sulson J.E."/>
            <person name="Waterston R."/>
        </authorList>
    </citation>
    <scope>NUCLEOTIDE SEQUENCE [LARGE SCALE GENOMIC DNA]</scope>
    <source>
        <strain evidence="2 3">Bristol N2</strain>
    </source>
</reference>
<dbReference type="SMR" id="A0A0K3AX60"/>
<accession>A0A0K3AX60</accession>
<keyword evidence="1" id="KW-0175">Coiled coil</keyword>
<keyword evidence="3" id="KW-1185">Reference proteome</keyword>
<dbReference type="OrthoDB" id="5845016at2759"/>
<dbReference type="InParanoid" id="A0A0K3AX60"/>
<organism evidence="2 3">
    <name type="scientific">Caenorhabditis elegans</name>
    <dbReference type="NCBI Taxonomy" id="6239"/>
    <lineage>
        <taxon>Eukaryota</taxon>
        <taxon>Metazoa</taxon>
        <taxon>Ecdysozoa</taxon>
        <taxon>Nematoda</taxon>
        <taxon>Chromadorea</taxon>
        <taxon>Rhabditida</taxon>
        <taxon>Rhabditina</taxon>
        <taxon>Rhabditomorpha</taxon>
        <taxon>Rhabditoidea</taxon>
        <taxon>Rhabditidae</taxon>
        <taxon>Peloderinae</taxon>
        <taxon>Caenorhabditis</taxon>
    </lineage>
</organism>
<evidence type="ECO:0000313" key="3">
    <source>
        <dbReference type="Proteomes" id="UP000001940"/>
    </source>
</evidence>
<dbReference type="GeneID" id="3896745"/>
<dbReference type="RefSeq" id="NP_001299872.1">
    <property type="nucleotide sequence ID" value="NM_001312943.1"/>
</dbReference>
<dbReference type="EMBL" id="BX284603">
    <property type="protein sequence ID" value="CTQ86572.1"/>
    <property type="molecule type" value="Genomic_DNA"/>
</dbReference>
<dbReference type="AGR" id="WB:WBGene00044410"/>
<dbReference type="FunCoup" id="A0A0K3AX60">
    <property type="interactions" value="1360"/>
</dbReference>
<dbReference type="ExpressionAtlas" id="A0A0K3AX60">
    <property type="expression patterns" value="baseline"/>
</dbReference>
<proteinExistence type="predicted"/>
<dbReference type="Proteomes" id="UP000001940">
    <property type="component" value="Chromosome III"/>
</dbReference>
<dbReference type="OMA" id="NFKFNRM"/>
<gene>
    <name evidence="2" type="ORF">CELE_F48E8.8</name>
    <name evidence="2 4" type="ORF">F48E8.8</name>
</gene>
<dbReference type="Bgee" id="WBGene00044410">
    <property type="expression patterns" value="Expressed in embryo and 3 other cell types or tissues"/>
</dbReference>
<protein>
    <submittedName>
        <fullName evidence="2">Hsp20/alpha crystallin family protein</fullName>
    </submittedName>
</protein>
<evidence type="ECO:0000313" key="2">
    <source>
        <dbReference type="EMBL" id="CTQ86572.1"/>
    </source>
</evidence>
<evidence type="ECO:0000313" key="4">
    <source>
        <dbReference type="WormBase" id="F48E8.8b"/>
    </source>
</evidence>
<feature type="coiled-coil region" evidence="1">
    <location>
        <begin position="57"/>
        <end position="84"/>
    </location>
</feature>
<dbReference type="AlphaFoldDB" id="A0A0K3AX60"/>